<evidence type="ECO:0000259" key="1">
    <source>
        <dbReference type="Pfam" id="PF13456"/>
    </source>
</evidence>
<dbReference type="InterPro" id="IPR002156">
    <property type="entry name" value="RNaseH_domain"/>
</dbReference>
<dbReference type="PANTHER" id="PTHR47074">
    <property type="entry name" value="BNAC02G40300D PROTEIN"/>
    <property type="match status" value="1"/>
</dbReference>
<dbReference type="InterPro" id="IPR012337">
    <property type="entry name" value="RNaseH-like_sf"/>
</dbReference>
<dbReference type="InterPro" id="IPR052929">
    <property type="entry name" value="RNase_H-like_EbsB-rel"/>
</dbReference>
<sequence>MVIMHRLDTVLQIPREVSFGGGNSSRKASFRKWQMAGHSLSKWGASTSLFAEAQALLEGLHWCTAIKIPLASIESDCLQLIPKVKSSWKDDSALSSVIELIRKSLSQFPNASLYHISTIVNCVAQHHAREALRQDKDRIWRI</sequence>
<protein>
    <recommendedName>
        <fullName evidence="1">RNase H type-1 domain-containing protein</fullName>
    </recommendedName>
</protein>
<evidence type="ECO:0000313" key="2">
    <source>
        <dbReference type="EMBL" id="KAF4401726.1"/>
    </source>
</evidence>
<evidence type="ECO:0000313" key="3">
    <source>
        <dbReference type="Proteomes" id="UP000583929"/>
    </source>
</evidence>
<name>A0A7J6I2V0_CANSA</name>
<dbReference type="SUPFAM" id="SSF53098">
    <property type="entry name" value="Ribonuclease H-like"/>
    <property type="match status" value="1"/>
</dbReference>
<comment type="caution">
    <text evidence="2">The sequence shown here is derived from an EMBL/GenBank/DDBJ whole genome shotgun (WGS) entry which is preliminary data.</text>
</comment>
<dbReference type="AlphaFoldDB" id="A0A7J6I2V0"/>
<accession>A0A7J6I2V0</accession>
<dbReference type="Gene3D" id="3.30.420.10">
    <property type="entry name" value="Ribonuclease H-like superfamily/Ribonuclease H"/>
    <property type="match status" value="1"/>
</dbReference>
<dbReference type="Proteomes" id="UP000583929">
    <property type="component" value="Unassembled WGS sequence"/>
</dbReference>
<dbReference type="InterPro" id="IPR036397">
    <property type="entry name" value="RNaseH_sf"/>
</dbReference>
<dbReference type="PANTHER" id="PTHR47074:SF11">
    <property type="entry name" value="REVERSE TRANSCRIPTASE-LIKE PROTEIN"/>
    <property type="match status" value="1"/>
</dbReference>
<gene>
    <name evidence="2" type="ORF">G4B88_000774</name>
</gene>
<dbReference type="GO" id="GO:0003676">
    <property type="term" value="F:nucleic acid binding"/>
    <property type="evidence" value="ECO:0007669"/>
    <property type="project" value="InterPro"/>
</dbReference>
<proteinExistence type="predicted"/>
<organism evidence="2 3">
    <name type="scientific">Cannabis sativa</name>
    <name type="common">Hemp</name>
    <name type="synonym">Marijuana</name>
    <dbReference type="NCBI Taxonomy" id="3483"/>
    <lineage>
        <taxon>Eukaryota</taxon>
        <taxon>Viridiplantae</taxon>
        <taxon>Streptophyta</taxon>
        <taxon>Embryophyta</taxon>
        <taxon>Tracheophyta</taxon>
        <taxon>Spermatophyta</taxon>
        <taxon>Magnoliopsida</taxon>
        <taxon>eudicotyledons</taxon>
        <taxon>Gunneridae</taxon>
        <taxon>Pentapetalae</taxon>
        <taxon>rosids</taxon>
        <taxon>fabids</taxon>
        <taxon>Rosales</taxon>
        <taxon>Cannabaceae</taxon>
        <taxon>Cannabis</taxon>
    </lineage>
</organism>
<reference evidence="2 3" key="1">
    <citation type="journal article" date="2020" name="bioRxiv">
        <title>Sequence and annotation of 42 cannabis genomes reveals extensive copy number variation in cannabinoid synthesis and pathogen resistance genes.</title>
        <authorList>
            <person name="Mckernan K.J."/>
            <person name="Helbert Y."/>
            <person name="Kane L.T."/>
            <person name="Ebling H."/>
            <person name="Zhang L."/>
            <person name="Liu B."/>
            <person name="Eaton Z."/>
            <person name="Mclaughlin S."/>
            <person name="Kingan S."/>
            <person name="Baybayan P."/>
            <person name="Concepcion G."/>
            <person name="Jordan M."/>
            <person name="Riva A."/>
            <person name="Barbazuk W."/>
            <person name="Harkins T."/>
        </authorList>
    </citation>
    <scope>NUCLEOTIDE SEQUENCE [LARGE SCALE GENOMIC DNA]</scope>
    <source>
        <strain evidence="3">cv. Jamaican Lion 4</strain>
        <tissue evidence="2">Leaf</tissue>
    </source>
</reference>
<keyword evidence="3" id="KW-1185">Reference proteome</keyword>
<dbReference type="EMBL" id="JAATIQ010000011">
    <property type="protein sequence ID" value="KAF4401726.1"/>
    <property type="molecule type" value="Genomic_DNA"/>
</dbReference>
<dbReference type="Pfam" id="PF13456">
    <property type="entry name" value="RVT_3"/>
    <property type="match status" value="1"/>
</dbReference>
<dbReference type="GO" id="GO:0004523">
    <property type="term" value="F:RNA-DNA hybrid ribonuclease activity"/>
    <property type="evidence" value="ECO:0007669"/>
    <property type="project" value="InterPro"/>
</dbReference>
<feature type="domain" description="RNase H type-1" evidence="1">
    <location>
        <begin position="44"/>
        <end position="131"/>
    </location>
</feature>